<evidence type="ECO:0000313" key="3">
    <source>
        <dbReference type="Proteomes" id="UP000237481"/>
    </source>
</evidence>
<evidence type="ECO:0000256" key="1">
    <source>
        <dbReference type="SAM" id="MobiDB-lite"/>
    </source>
</evidence>
<feature type="compositionally biased region" description="Low complexity" evidence="1">
    <location>
        <begin position="49"/>
        <end position="67"/>
    </location>
</feature>
<dbReference type="Proteomes" id="UP000237481">
    <property type="component" value="Unassembled WGS sequence"/>
</dbReference>
<name>A0A2S4KRK5_9HYPO</name>
<sequence>MPVPMRGQARTYHCQSMPAASASSHNALSSTGTSAQFARLGIAPQTLWSAKSRTSQSSSKNPSSSGSPWRTPRRLLVVTTICSPFPSPYCITRSIADGGRAR</sequence>
<dbReference type="AlphaFoldDB" id="A0A2S4KRK5"/>
<comment type="caution">
    <text evidence="2">The sequence shown here is derived from an EMBL/GenBank/DDBJ whole genome shotgun (WGS) entry which is preliminary data.</text>
</comment>
<evidence type="ECO:0000313" key="2">
    <source>
        <dbReference type="EMBL" id="POR32823.1"/>
    </source>
</evidence>
<keyword evidence="3" id="KW-1185">Reference proteome</keyword>
<reference evidence="2 3" key="1">
    <citation type="submission" date="2018-01" db="EMBL/GenBank/DDBJ databases">
        <title>Harnessing the power of phylogenomics to disentangle the directionality and signatures of interkingdom host jumping in the parasitic fungal genus Tolypocladium.</title>
        <authorList>
            <person name="Quandt C.A."/>
            <person name="Patterson W."/>
            <person name="Spatafora J.W."/>
        </authorList>
    </citation>
    <scope>NUCLEOTIDE SEQUENCE [LARGE SCALE GENOMIC DNA]</scope>
    <source>
        <strain evidence="2 3">NRBC 100945</strain>
    </source>
</reference>
<protein>
    <submittedName>
        <fullName evidence="2">Uncharacterized protein</fullName>
    </submittedName>
</protein>
<proteinExistence type="predicted"/>
<gene>
    <name evidence="2" type="ORF">TPAR_06971</name>
</gene>
<organism evidence="2 3">
    <name type="scientific">Tolypocladium paradoxum</name>
    <dbReference type="NCBI Taxonomy" id="94208"/>
    <lineage>
        <taxon>Eukaryota</taxon>
        <taxon>Fungi</taxon>
        <taxon>Dikarya</taxon>
        <taxon>Ascomycota</taxon>
        <taxon>Pezizomycotina</taxon>
        <taxon>Sordariomycetes</taxon>
        <taxon>Hypocreomycetidae</taxon>
        <taxon>Hypocreales</taxon>
        <taxon>Ophiocordycipitaceae</taxon>
        <taxon>Tolypocladium</taxon>
    </lineage>
</organism>
<dbReference type="EMBL" id="PKSG01000785">
    <property type="protein sequence ID" value="POR32823.1"/>
    <property type="molecule type" value="Genomic_DNA"/>
</dbReference>
<accession>A0A2S4KRK5</accession>
<feature type="region of interest" description="Disordered" evidence="1">
    <location>
        <begin position="48"/>
        <end position="71"/>
    </location>
</feature>